<accession>A0A1E5KWC3</accession>
<dbReference type="EMBL" id="MIEK01000028">
    <property type="protein sequence ID" value="OEH82118.1"/>
    <property type="molecule type" value="Genomic_DNA"/>
</dbReference>
<evidence type="ECO:0008006" key="3">
    <source>
        <dbReference type="Google" id="ProtNLM"/>
    </source>
</evidence>
<dbReference type="STRING" id="762845.BCR26_14365"/>
<sequence length="83" mass="8532">MGTIASDIGTATAAVGGLQSVSVNKGQQVTLGTSTVASMKAGAELSNQLLSNLSDLVECVKEQSQSFPKIAEMIAIEDSKINF</sequence>
<dbReference type="Proteomes" id="UP000095256">
    <property type="component" value="Unassembled WGS sequence"/>
</dbReference>
<evidence type="ECO:0000313" key="1">
    <source>
        <dbReference type="EMBL" id="OEH82118.1"/>
    </source>
</evidence>
<comment type="caution">
    <text evidence="1">The sequence shown here is derived from an EMBL/GenBank/DDBJ whole genome shotgun (WGS) entry which is preliminary data.</text>
</comment>
<organism evidence="1 2">
    <name type="scientific">Enterococcus rivorum</name>
    <dbReference type="NCBI Taxonomy" id="762845"/>
    <lineage>
        <taxon>Bacteria</taxon>
        <taxon>Bacillati</taxon>
        <taxon>Bacillota</taxon>
        <taxon>Bacilli</taxon>
        <taxon>Lactobacillales</taxon>
        <taxon>Enterococcaceae</taxon>
        <taxon>Enterococcus</taxon>
    </lineage>
</organism>
<reference evidence="1 2" key="1">
    <citation type="submission" date="2016-09" db="EMBL/GenBank/DDBJ databases">
        <authorList>
            <person name="Capua I."/>
            <person name="De Benedictis P."/>
            <person name="Joannis T."/>
            <person name="Lombin L.H."/>
            <person name="Cattoli G."/>
        </authorList>
    </citation>
    <scope>NUCLEOTIDE SEQUENCE [LARGE SCALE GENOMIC DNA]</scope>
    <source>
        <strain evidence="1 2">LMG 25899</strain>
    </source>
</reference>
<dbReference type="RefSeq" id="WP_069698901.1">
    <property type="nucleotide sequence ID" value="NZ_JAGGMA010000033.1"/>
</dbReference>
<dbReference type="AlphaFoldDB" id="A0A1E5KWC3"/>
<evidence type="ECO:0000313" key="2">
    <source>
        <dbReference type="Proteomes" id="UP000095256"/>
    </source>
</evidence>
<dbReference type="OrthoDB" id="2191278at2"/>
<keyword evidence="2" id="KW-1185">Reference proteome</keyword>
<name>A0A1E5KWC3_9ENTE</name>
<proteinExistence type="predicted"/>
<gene>
    <name evidence="1" type="ORF">BCR26_14365</name>
</gene>
<protein>
    <recommendedName>
        <fullName evidence="3">Type VII secretion effector</fullName>
    </recommendedName>
</protein>